<feature type="domain" description="Protein translocase subunit SecDF P1" evidence="9">
    <location>
        <begin position="38"/>
        <end position="93"/>
    </location>
</feature>
<dbReference type="Proteomes" id="UP000621500">
    <property type="component" value="Unassembled WGS sequence"/>
</dbReference>
<evidence type="ECO:0000256" key="6">
    <source>
        <dbReference type="ARBA" id="ARBA00023010"/>
    </source>
</evidence>
<evidence type="ECO:0000256" key="7">
    <source>
        <dbReference type="ARBA" id="ARBA00023136"/>
    </source>
</evidence>
<dbReference type="Gene3D" id="3.30.70.3220">
    <property type="match status" value="1"/>
</dbReference>
<accession>A0ABQ4EQ66</accession>
<dbReference type="InterPro" id="IPR054384">
    <property type="entry name" value="SecDF_P1_head"/>
</dbReference>
<keyword evidence="3" id="KW-0812">Transmembrane</keyword>
<evidence type="ECO:0000256" key="3">
    <source>
        <dbReference type="ARBA" id="ARBA00022692"/>
    </source>
</evidence>
<evidence type="ECO:0000256" key="2">
    <source>
        <dbReference type="ARBA" id="ARBA00022475"/>
    </source>
</evidence>
<organism evidence="11 12">
    <name type="scientific">Plantactinospora mayteni</name>
    <dbReference type="NCBI Taxonomy" id="566021"/>
    <lineage>
        <taxon>Bacteria</taxon>
        <taxon>Bacillati</taxon>
        <taxon>Actinomycetota</taxon>
        <taxon>Actinomycetes</taxon>
        <taxon>Micromonosporales</taxon>
        <taxon>Micromonosporaceae</taxon>
        <taxon>Plantactinospora</taxon>
    </lineage>
</organism>
<evidence type="ECO:0000256" key="1">
    <source>
        <dbReference type="ARBA" id="ARBA00022448"/>
    </source>
</evidence>
<keyword evidence="1" id="KW-0813">Transport</keyword>
<sequence>MLTFVARDRFLGGPPGSTTITVEAVGPAGTVPDESAIERTSRMLADRAEAAGLADPSVKRSGDRQIVVRVAGVDQEDELRALVAVGDLRFRRVLATTPDPDGGAAATPATPAPPGTPSPSREQVIAKLGRAYEVAQSLTRDQPAPAQLDPETREALLPFASLSPAEVAVLPADVLAVVPEVACAQLLARPVEARGDPGERSVTCDRAEPPSRYLLDSAALSSAEVRDAKATMDEQGGGWLVTVSFTTAGQQRFTELTRAASSVPDGLNQVAIVVDDVVLSAPAVTTVLTGDVQISGSLTRSTAEALAGQLRSGALPVALRIVDLTSTPD</sequence>
<dbReference type="PANTHER" id="PTHR30081:SF1">
    <property type="entry name" value="PROTEIN TRANSLOCASE SUBUNIT SECD"/>
    <property type="match status" value="1"/>
</dbReference>
<evidence type="ECO:0000313" key="11">
    <source>
        <dbReference type="EMBL" id="GIG96791.1"/>
    </source>
</evidence>
<name>A0ABQ4EQ66_9ACTN</name>
<feature type="region of interest" description="Disordered" evidence="8">
    <location>
        <begin position="96"/>
        <end position="121"/>
    </location>
</feature>
<keyword evidence="6" id="KW-0811">Translocation</keyword>
<feature type="compositionally biased region" description="Low complexity" evidence="8">
    <location>
        <begin position="96"/>
        <end position="109"/>
    </location>
</feature>
<keyword evidence="7" id="KW-0472">Membrane</keyword>
<dbReference type="InterPro" id="IPR022813">
    <property type="entry name" value="SecD/SecF_arch_bac"/>
</dbReference>
<evidence type="ECO:0000259" key="9">
    <source>
        <dbReference type="Pfam" id="PF21760"/>
    </source>
</evidence>
<dbReference type="Pfam" id="PF21760">
    <property type="entry name" value="SecD_1st"/>
    <property type="match status" value="1"/>
</dbReference>
<gene>
    <name evidence="11" type="ORF">Pma05_33640</name>
</gene>
<dbReference type="EMBL" id="BONX01000023">
    <property type="protein sequence ID" value="GIG96791.1"/>
    <property type="molecule type" value="Genomic_DNA"/>
</dbReference>
<comment type="caution">
    <text evidence="11">The sequence shown here is derived from an EMBL/GenBank/DDBJ whole genome shotgun (WGS) entry which is preliminary data.</text>
</comment>
<evidence type="ECO:0000256" key="5">
    <source>
        <dbReference type="ARBA" id="ARBA00022989"/>
    </source>
</evidence>
<evidence type="ECO:0000259" key="10">
    <source>
        <dbReference type="Pfam" id="PF22599"/>
    </source>
</evidence>
<dbReference type="Pfam" id="PF22599">
    <property type="entry name" value="SecDF_P1_head"/>
    <property type="match status" value="1"/>
</dbReference>
<evidence type="ECO:0000313" key="12">
    <source>
        <dbReference type="Proteomes" id="UP000621500"/>
    </source>
</evidence>
<feature type="domain" description="SecDF P1 head subdomain" evidence="10">
    <location>
        <begin position="209"/>
        <end position="317"/>
    </location>
</feature>
<dbReference type="PANTHER" id="PTHR30081">
    <property type="entry name" value="PROTEIN-EXPORT MEMBRANE PROTEIN SEC"/>
    <property type="match status" value="1"/>
</dbReference>
<proteinExistence type="predicted"/>
<evidence type="ECO:0008006" key="13">
    <source>
        <dbReference type="Google" id="ProtNLM"/>
    </source>
</evidence>
<keyword evidence="5" id="KW-1133">Transmembrane helix</keyword>
<dbReference type="InterPro" id="IPR048631">
    <property type="entry name" value="SecD_1st"/>
</dbReference>
<keyword evidence="12" id="KW-1185">Reference proteome</keyword>
<protein>
    <recommendedName>
        <fullName evidence="13">Protein translocase subunit SecD</fullName>
    </recommendedName>
</protein>
<keyword evidence="2" id="KW-1003">Cell membrane</keyword>
<reference evidence="11 12" key="1">
    <citation type="submission" date="2021-01" db="EMBL/GenBank/DDBJ databases">
        <title>Whole genome shotgun sequence of Plantactinospora mayteni NBRC 109088.</title>
        <authorList>
            <person name="Komaki H."/>
            <person name="Tamura T."/>
        </authorList>
    </citation>
    <scope>NUCLEOTIDE SEQUENCE [LARGE SCALE GENOMIC DNA]</scope>
    <source>
        <strain evidence="11 12">NBRC 109088</strain>
    </source>
</reference>
<dbReference type="Gene3D" id="3.30.1360.200">
    <property type="match status" value="1"/>
</dbReference>
<keyword evidence="4" id="KW-0653">Protein transport</keyword>
<evidence type="ECO:0000256" key="4">
    <source>
        <dbReference type="ARBA" id="ARBA00022927"/>
    </source>
</evidence>
<evidence type="ECO:0000256" key="8">
    <source>
        <dbReference type="SAM" id="MobiDB-lite"/>
    </source>
</evidence>